<gene>
    <name evidence="2" type="ORF">SAMN05421508_107137</name>
</gene>
<name>A0A286GS95_9PROT</name>
<evidence type="ECO:0000313" key="2">
    <source>
        <dbReference type="EMBL" id="SOD97949.1"/>
    </source>
</evidence>
<dbReference type="EMBL" id="OCNJ01000007">
    <property type="protein sequence ID" value="SOD97949.1"/>
    <property type="molecule type" value="Genomic_DNA"/>
</dbReference>
<protein>
    <submittedName>
        <fullName evidence="2">Uncharacterized protein</fullName>
    </submittedName>
</protein>
<sequence>MTTRTRTPYGFALTGLPGDRGSPVTVQTPKVYDFTGGRSPEIPDAERRYVRRDDRPAEGGALPRPKLLDFNRRTR</sequence>
<dbReference type="OrthoDB" id="9949923at2"/>
<evidence type="ECO:0000313" key="3">
    <source>
        <dbReference type="Proteomes" id="UP000219621"/>
    </source>
</evidence>
<dbReference type="AlphaFoldDB" id="A0A286GS95"/>
<feature type="compositionally biased region" description="Basic and acidic residues" evidence="1">
    <location>
        <begin position="44"/>
        <end position="57"/>
    </location>
</feature>
<organism evidence="2 3">
    <name type="scientific">Caenispirillum bisanense</name>
    <dbReference type="NCBI Taxonomy" id="414052"/>
    <lineage>
        <taxon>Bacteria</taxon>
        <taxon>Pseudomonadati</taxon>
        <taxon>Pseudomonadota</taxon>
        <taxon>Alphaproteobacteria</taxon>
        <taxon>Rhodospirillales</taxon>
        <taxon>Novispirillaceae</taxon>
        <taxon>Caenispirillum</taxon>
    </lineage>
</organism>
<evidence type="ECO:0000256" key="1">
    <source>
        <dbReference type="SAM" id="MobiDB-lite"/>
    </source>
</evidence>
<feature type="region of interest" description="Disordered" evidence="1">
    <location>
        <begin position="1"/>
        <end position="75"/>
    </location>
</feature>
<dbReference type="Proteomes" id="UP000219621">
    <property type="component" value="Unassembled WGS sequence"/>
</dbReference>
<feature type="compositionally biased region" description="Basic and acidic residues" evidence="1">
    <location>
        <begin position="66"/>
        <end position="75"/>
    </location>
</feature>
<dbReference type="RefSeq" id="WP_097280242.1">
    <property type="nucleotide sequence ID" value="NZ_OCNJ01000007.1"/>
</dbReference>
<proteinExistence type="predicted"/>
<reference evidence="2 3" key="1">
    <citation type="submission" date="2017-09" db="EMBL/GenBank/DDBJ databases">
        <authorList>
            <person name="Ehlers B."/>
            <person name="Leendertz F.H."/>
        </authorList>
    </citation>
    <scope>NUCLEOTIDE SEQUENCE [LARGE SCALE GENOMIC DNA]</scope>
    <source>
        <strain evidence="2 3">USBA 140</strain>
    </source>
</reference>
<keyword evidence="3" id="KW-1185">Reference proteome</keyword>
<accession>A0A286GS95</accession>